<dbReference type="VEuPathDB" id="CryptoDB:Vbra_683"/>
<dbReference type="SMART" id="SM01098">
    <property type="entry name" value="CPSF73-100_C"/>
    <property type="match status" value="1"/>
</dbReference>
<dbReference type="Pfam" id="PF07521">
    <property type="entry name" value="RMMBL"/>
    <property type="match status" value="1"/>
</dbReference>
<dbReference type="InterPro" id="IPR050698">
    <property type="entry name" value="MBL"/>
</dbReference>
<dbReference type="PANTHER" id="PTHR11203:SF11">
    <property type="entry name" value="CLEAVAGE AND POLYADENYLATION SPECIFICITY FACTOR SUBUNIT 3"/>
    <property type="match status" value="1"/>
</dbReference>
<dbReference type="GO" id="GO:0003723">
    <property type="term" value="F:RNA binding"/>
    <property type="evidence" value="ECO:0007669"/>
    <property type="project" value="TreeGrafter"/>
</dbReference>
<dbReference type="Gene3D" id="3.40.50.10890">
    <property type="match status" value="1"/>
</dbReference>
<evidence type="ECO:0000313" key="10">
    <source>
        <dbReference type="EMBL" id="CEM16161.1"/>
    </source>
</evidence>
<dbReference type="InterPro" id="IPR022712">
    <property type="entry name" value="Beta_Casp"/>
</dbReference>
<dbReference type="InterPro" id="IPR001279">
    <property type="entry name" value="Metallo-B-lactamas"/>
</dbReference>
<dbReference type="AlphaFoldDB" id="A0A0G4FPA8"/>
<dbReference type="GO" id="GO:0006398">
    <property type="term" value="P:mRNA 3'-end processing by stem-loop binding and cleavage"/>
    <property type="evidence" value="ECO:0007669"/>
    <property type="project" value="TreeGrafter"/>
</dbReference>
<dbReference type="SMART" id="SM01027">
    <property type="entry name" value="Beta-Casp"/>
    <property type="match status" value="1"/>
</dbReference>
<evidence type="ECO:0000259" key="9">
    <source>
        <dbReference type="SMART" id="SM01098"/>
    </source>
</evidence>
<evidence type="ECO:0008006" key="12">
    <source>
        <dbReference type="Google" id="ProtNLM"/>
    </source>
</evidence>
<evidence type="ECO:0000256" key="6">
    <source>
        <dbReference type="SAM" id="MobiDB-lite"/>
    </source>
</evidence>
<dbReference type="EMBL" id="CDMY01000477">
    <property type="protein sequence ID" value="CEM16161.1"/>
    <property type="molecule type" value="Genomic_DNA"/>
</dbReference>
<dbReference type="OMA" id="DNREVIC"/>
<keyword evidence="3" id="KW-0540">Nuclease</keyword>
<dbReference type="Pfam" id="PF10996">
    <property type="entry name" value="Beta-Casp"/>
    <property type="match status" value="1"/>
</dbReference>
<dbReference type="OrthoDB" id="436205at2759"/>
<dbReference type="CDD" id="cd16292">
    <property type="entry name" value="CPSF3-like_MBL-fold"/>
    <property type="match status" value="1"/>
</dbReference>
<feature type="domain" description="Beta-Casp" evidence="8">
    <location>
        <begin position="254"/>
        <end position="383"/>
    </location>
</feature>
<evidence type="ECO:0000256" key="3">
    <source>
        <dbReference type="ARBA" id="ARBA00022722"/>
    </source>
</evidence>
<keyword evidence="4" id="KW-0378">Hydrolase</keyword>
<dbReference type="Proteomes" id="UP000041254">
    <property type="component" value="Unassembled WGS sequence"/>
</dbReference>
<evidence type="ECO:0000313" key="11">
    <source>
        <dbReference type="Proteomes" id="UP000041254"/>
    </source>
</evidence>
<keyword evidence="11" id="KW-1185">Reference proteome</keyword>
<dbReference type="SUPFAM" id="SSF56281">
    <property type="entry name" value="Metallo-hydrolase/oxidoreductase"/>
    <property type="match status" value="1"/>
</dbReference>
<evidence type="ECO:0000256" key="2">
    <source>
        <dbReference type="ARBA" id="ARBA00022664"/>
    </source>
</evidence>
<sequence>MSKRHHYDFDDDILQVIPLGAGCEVGRSCIFLKFKGRTVLLDCGLHPAHTGISALPLFDNVDLSSVDLCLVTHFHVDHAGAVPYLLTQTSFNGRIYMTQPTKAICQLIWQDYSRVSRYAMSSGEGNRSGLFSEEDITAAMEQCYTMDFHQQMEHKGIRFTAFGAGHVLGACMFLVEIAGVRVLYTGDYSREEDRHMPRAELPPLHVNVLICESTYGIAIHEPRREREMRFLKAVHSIVRRGGKCLLPVFALGRAQELLLMLDEYWDANPDLKDQVQILYASPIVFKCMKVFETFINFCGEPVRQVADQGVNPFEFKYVKTIQRITEGYRDWVYQPGVPCVVMAAPGMLQSGLSRDLFEAWAPDKRNGVIMTGYSVKGTLGSQLKSEPVEIQSQDKSVQVSCSVEFISFSAHADFEQTREFVEQLKTPNVVLVHGEKDAMARLRNKLQELHPSLTVMTPDLVQKVDLEFPRDRQALVVGKLAQQLEDATAEPPSKRLQPMTNGQQPAPAAAAPSAHVEGVLVVDKKQEPLLVHPDELALYSDVKVSSLEEVLRVDFPLSGELLEGALRDLYEDIDVTVDKDVRELLVNGAVRARVDTAKKTLELRWKGSPLNDLVADSISFTALELIKKPTPHQALQWAERGGDDEGRIFDVVECYVRENYSDVEVDREARQIDMEAEGKVKVHIDFPNRKVECERAEVAVKVRQGLRRCEAAMIPISSA</sequence>
<keyword evidence="2" id="KW-0507">mRNA processing</keyword>
<evidence type="ECO:0000256" key="5">
    <source>
        <dbReference type="ARBA" id="ARBA00023242"/>
    </source>
</evidence>
<gene>
    <name evidence="10" type="ORF">Vbra_683</name>
</gene>
<proteinExistence type="predicted"/>
<dbReference type="PANTHER" id="PTHR11203">
    <property type="entry name" value="CLEAVAGE AND POLYADENYLATION SPECIFICITY FACTOR FAMILY MEMBER"/>
    <property type="match status" value="1"/>
</dbReference>
<accession>A0A0G4FPA8</accession>
<evidence type="ECO:0000256" key="4">
    <source>
        <dbReference type="ARBA" id="ARBA00022801"/>
    </source>
</evidence>
<dbReference type="FunCoup" id="A0A0G4FPA8">
    <property type="interactions" value="595"/>
</dbReference>
<protein>
    <recommendedName>
        <fullName evidence="12">Cleavage and polyadenylation specificity factor subunit 3</fullName>
    </recommendedName>
</protein>
<dbReference type="Pfam" id="PF16661">
    <property type="entry name" value="Lactamase_B_6"/>
    <property type="match status" value="1"/>
</dbReference>
<name>A0A0G4FPA8_VITBC</name>
<dbReference type="GO" id="GO:0005847">
    <property type="term" value="C:mRNA cleavage and polyadenylation specificity factor complex"/>
    <property type="evidence" value="ECO:0007669"/>
    <property type="project" value="TreeGrafter"/>
</dbReference>
<organism evidence="10 11">
    <name type="scientific">Vitrella brassicaformis (strain CCMP3155)</name>
    <dbReference type="NCBI Taxonomy" id="1169540"/>
    <lineage>
        <taxon>Eukaryota</taxon>
        <taxon>Sar</taxon>
        <taxon>Alveolata</taxon>
        <taxon>Colpodellida</taxon>
        <taxon>Vitrellaceae</taxon>
        <taxon>Vitrella</taxon>
    </lineage>
</organism>
<dbReference type="Gene3D" id="3.60.15.10">
    <property type="entry name" value="Ribonuclease Z/Hydroxyacylglutathione hydrolase-like"/>
    <property type="match status" value="1"/>
</dbReference>
<evidence type="ECO:0000259" key="7">
    <source>
        <dbReference type="SMART" id="SM00849"/>
    </source>
</evidence>
<comment type="subcellular location">
    <subcellularLocation>
        <location evidence="1">Nucleus</location>
    </subcellularLocation>
</comment>
<dbReference type="SMART" id="SM00849">
    <property type="entry name" value="Lactamase_B"/>
    <property type="match status" value="1"/>
</dbReference>
<dbReference type="InParanoid" id="A0A0G4FPA8"/>
<dbReference type="InterPro" id="IPR036866">
    <property type="entry name" value="RibonucZ/Hydroxyglut_hydro"/>
</dbReference>
<evidence type="ECO:0000256" key="1">
    <source>
        <dbReference type="ARBA" id="ARBA00004123"/>
    </source>
</evidence>
<feature type="domain" description="Pre-mRNA 3'-end-processing endonuclease polyadenylation factor C-term" evidence="9">
    <location>
        <begin position="511"/>
        <end position="716"/>
    </location>
</feature>
<dbReference type="PROSITE" id="PS51257">
    <property type="entry name" value="PROKAR_LIPOPROTEIN"/>
    <property type="match status" value="1"/>
</dbReference>
<dbReference type="STRING" id="1169540.A0A0G4FPA8"/>
<dbReference type="PhylomeDB" id="A0A0G4FPA8"/>
<feature type="region of interest" description="Disordered" evidence="6">
    <location>
        <begin position="486"/>
        <end position="512"/>
    </location>
</feature>
<keyword evidence="5" id="KW-0539">Nucleus</keyword>
<dbReference type="InterPro" id="IPR021718">
    <property type="entry name" value="CPSF73-100_C"/>
</dbReference>
<dbReference type="GO" id="GO:0004521">
    <property type="term" value="F:RNA endonuclease activity"/>
    <property type="evidence" value="ECO:0007669"/>
    <property type="project" value="TreeGrafter"/>
</dbReference>
<dbReference type="GO" id="GO:0004534">
    <property type="term" value="F:5'-3' RNA exonuclease activity"/>
    <property type="evidence" value="ECO:0007669"/>
    <property type="project" value="TreeGrafter"/>
</dbReference>
<reference evidence="10 11" key="1">
    <citation type="submission" date="2014-11" db="EMBL/GenBank/DDBJ databases">
        <authorList>
            <person name="Zhu J."/>
            <person name="Qi W."/>
            <person name="Song R."/>
        </authorList>
    </citation>
    <scope>NUCLEOTIDE SEQUENCE [LARGE SCALE GENOMIC DNA]</scope>
</reference>
<dbReference type="InterPro" id="IPR011108">
    <property type="entry name" value="RMMBL"/>
</dbReference>
<evidence type="ECO:0000259" key="8">
    <source>
        <dbReference type="SMART" id="SM01027"/>
    </source>
</evidence>
<dbReference type="Pfam" id="PF11718">
    <property type="entry name" value="CPSF73-100_C"/>
    <property type="match status" value="1"/>
</dbReference>
<feature type="domain" description="Metallo-beta-lactamase" evidence="7">
    <location>
        <begin position="26"/>
        <end position="242"/>
    </location>
</feature>